<feature type="compositionally biased region" description="Low complexity" evidence="2">
    <location>
        <begin position="589"/>
        <end position="599"/>
    </location>
</feature>
<feature type="compositionally biased region" description="Polar residues" evidence="2">
    <location>
        <begin position="647"/>
        <end position="663"/>
    </location>
</feature>
<accession>A0A8H7PTV6</accession>
<dbReference type="OrthoDB" id="192887at2759"/>
<dbReference type="PANTHER" id="PTHR31017:SF1">
    <property type="entry name" value="LATE SECRETORY PATHWAY PROTEIN AVL9 HOMOLOG"/>
    <property type="match status" value="1"/>
</dbReference>
<proteinExistence type="inferred from homology"/>
<evidence type="ECO:0000256" key="2">
    <source>
        <dbReference type="SAM" id="MobiDB-lite"/>
    </source>
</evidence>
<dbReference type="Pfam" id="PF09794">
    <property type="entry name" value="Avl9"/>
    <property type="match status" value="1"/>
</dbReference>
<dbReference type="InterPro" id="IPR051731">
    <property type="entry name" value="DENND11/AVL9_GEFs"/>
</dbReference>
<keyword evidence="5" id="KW-1185">Reference proteome</keyword>
<dbReference type="InterPro" id="IPR037516">
    <property type="entry name" value="Tripartite_DENN"/>
</dbReference>
<dbReference type="EMBL" id="JAEPRA010000009">
    <property type="protein sequence ID" value="KAG2180479.1"/>
    <property type="molecule type" value="Genomic_DNA"/>
</dbReference>
<feature type="region of interest" description="Disordered" evidence="2">
    <location>
        <begin position="624"/>
        <end position="719"/>
    </location>
</feature>
<sequence length="719" mass="80961">MTEQGPRRSLDQNKDAQIAAVLVVGFHHAYGPILEFCYPPLPQRQGQDPQTTLEKIELPEEWSFLPFLALPDGAHQKDEDFSYFHLPPVAGWEVAETTLFGISCNRQIASNDLLVKSSDVTRSIVQKAVVVLARQPIFGPIRQKLAVITAAWFNEKDFTKLDILYNFYDNLNSTHIGPIDDPTLYMGTSLRELCQKFRSKTLTLIKLLLLEKRILFYGYPVEQLCTFQYSLISLIPGLLRTLQDSGDPSLDTSTEHLEVTEAKILSNGNKASLLKYMGLPLHLFGKGSFFQPYLPLQQIDMLSDKDTHSYLVGTTNQLFFHQKTEINIDVLVHVENGTLEFFDPQLASLVTHTTADRRWMDKLTKVINATWDPTDPTRPIQNTYLGSDDYLRARFEEYIMSLLSSVKYAQAFDPKNAFKSESTLDEIMRDEEKEKNYLLDYGMNWVNAWRKTNNYQLWDEFTDHEIYEIVEPGHPGQGNMSLGDLQNSLSNRIRDMRIRQNLSPLRQSLTKAVSTGGSNISRAVSSGGIRLMRGVDALWTEFEKGMQEDPEHIPSDSVSERSASTTTSIPDDQKKGRQGYPPAAQSRKSPASESSSDMSPFLESTSQQAGRLFTNMSSFLSRKQKEISKAMEESMAQAEKRREARSEATSAQPHNSAIVSNESRVPATYPPPQTNAHKPSIKTNRSGQQGISSSPSSSVDSLSQKNEASDVQNNSVRND</sequence>
<gene>
    <name evidence="4" type="ORF">INT44_003483</name>
</gene>
<evidence type="ECO:0000313" key="5">
    <source>
        <dbReference type="Proteomes" id="UP000612746"/>
    </source>
</evidence>
<feature type="compositionally biased region" description="Polar residues" evidence="2">
    <location>
        <begin position="556"/>
        <end position="570"/>
    </location>
</feature>
<dbReference type="PROSITE" id="PS50211">
    <property type="entry name" value="DENN"/>
    <property type="match status" value="1"/>
</dbReference>
<organism evidence="4 5">
    <name type="scientific">Umbelopsis vinacea</name>
    <dbReference type="NCBI Taxonomy" id="44442"/>
    <lineage>
        <taxon>Eukaryota</taxon>
        <taxon>Fungi</taxon>
        <taxon>Fungi incertae sedis</taxon>
        <taxon>Mucoromycota</taxon>
        <taxon>Mucoromycotina</taxon>
        <taxon>Umbelopsidomycetes</taxon>
        <taxon>Umbelopsidales</taxon>
        <taxon>Umbelopsidaceae</taxon>
        <taxon>Umbelopsis</taxon>
    </lineage>
</organism>
<dbReference type="PANTHER" id="PTHR31017">
    <property type="entry name" value="LATE SECRETORY PATHWAY PROTEIN AVL9-RELATED"/>
    <property type="match status" value="1"/>
</dbReference>
<feature type="compositionally biased region" description="Basic and acidic residues" evidence="2">
    <location>
        <begin position="624"/>
        <end position="646"/>
    </location>
</feature>
<feature type="region of interest" description="Disordered" evidence="2">
    <location>
        <begin position="546"/>
        <end position="606"/>
    </location>
</feature>
<protein>
    <recommendedName>
        <fullName evidence="3">UDENN domain-containing protein</fullName>
    </recommendedName>
</protein>
<comment type="similarity">
    <text evidence="1">Belongs to the AVL9 family.</text>
</comment>
<feature type="compositionally biased region" description="Polar residues" evidence="2">
    <location>
        <begin position="674"/>
        <end position="691"/>
    </location>
</feature>
<feature type="domain" description="UDENN" evidence="3">
    <location>
        <begin position="19"/>
        <end position="476"/>
    </location>
</feature>
<dbReference type="AlphaFoldDB" id="A0A8H7PTV6"/>
<dbReference type="InterPro" id="IPR018307">
    <property type="entry name" value="ABL9/DENND6_dom"/>
</dbReference>
<dbReference type="GO" id="GO:0005737">
    <property type="term" value="C:cytoplasm"/>
    <property type="evidence" value="ECO:0007669"/>
    <property type="project" value="TreeGrafter"/>
</dbReference>
<evidence type="ECO:0000259" key="3">
    <source>
        <dbReference type="PROSITE" id="PS50211"/>
    </source>
</evidence>
<evidence type="ECO:0000313" key="4">
    <source>
        <dbReference type="EMBL" id="KAG2180479.1"/>
    </source>
</evidence>
<reference evidence="4" key="1">
    <citation type="submission" date="2020-12" db="EMBL/GenBank/DDBJ databases">
        <title>Metabolic potential, ecology and presence of endohyphal bacteria is reflected in genomic diversity of Mucoromycotina.</title>
        <authorList>
            <person name="Muszewska A."/>
            <person name="Okrasinska A."/>
            <person name="Steczkiewicz K."/>
            <person name="Drgas O."/>
            <person name="Orlowska M."/>
            <person name="Perlinska-Lenart U."/>
            <person name="Aleksandrzak-Piekarczyk T."/>
            <person name="Szatraj K."/>
            <person name="Zielenkiewicz U."/>
            <person name="Pilsyk S."/>
            <person name="Malc E."/>
            <person name="Mieczkowski P."/>
            <person name="Kruszewska J.S."/>
            <person name="Biernat P."/>
            <person name="Pawlowska J."/>
        </authorList>
    </citation>
    <scope>NUCLEOTIDE SEQUENCE</scope>
    <source>
        <strain evidence="4">WA0000051536</strain>
    </source>
</reference>
<dbReference type="Gene3D" id="3.40.50.11500">
    <property type="match status" value="1"/>
</dbReference>
<dbReference type="InterPro" id="IPR043153">
    <property type="entry name" value="DENN_C"/>
</dbReference>
<feature type="compositionally biased region" description="Low complexity" evidence="2">
    <location>
        <begin position="692"/>
        <end position="703"/>
    </location>
</feature>
<comment type="caution">
    <text evidence="4">The sequence shown here is derived from an EMBL/GenBank/DDBJ whole genome shotgun (WGS) entry which is preliminary data.</text>
</comment>
<evidence type="ECO:0000256" key="1">
    <source>
        <dbReference type="ARBA" id="ARBA00038178"/>
    </source>
</evidence>
<feature type="compositionally biased region" description="Polar residues" evidence="2">
    <location>
        <begin position="704"/>
        <end position="719"/>
    </location>
</feature>
<dbReference type="Proteomes" id="UP000612746">
    <property type="component" value="Unassembled WGS sequence"/>
</dbReference>
<name>A0A8H7PTV6_9FUNG</name>